<organism evidence="2 3">
    <name type="scientific">Acrocarpospora corrugata</name>
    <dbReference type="NCBI Taxonomy" id="35763"/>
    <lineage>
        <taxon>Bacteria</taxon>
        <taxon>Bacillati</taxon>
        <taxon>Actinomycetota</taxon>
        <taxon>Actinomycetes</taxon>
        <taxon>Streptosporangiales</taxon>
        <taxon>Streptosporangiaceae</taxon>
        <taxon>Acrocarpospora</taxon>
    </lineage>
</organism>
<dbReference type="Proteomes" id="UP000334990">
    <property type="component" value="Unassembled WGS sequence"/>
</dbReference>
<proteinExistence type="predicted"/>
<keyword evidence="3" id="KW-1185">Reference proteome</keyword>
<reference evidence="2 3" key="1">
    <citation type="submission" date="2019-10" db="EMBL/GenBank/DDBJ databases">
        <title>Whole genome shotgun sequence of Acrocarpospora corrugata NBRC 13972.</title>
        <authorList>
            <person name="Ichikawa N."/>
            <person name="Kimura A."/>
            <person name="Kitahashi Y."/>
            <person name="Komaki H."/>
            <person name="Oguchi A."/>
        </authorList>
    </citation>
    <scope>NUCLEOTIDE SEQUENCE [LARGE SCALE GENOMIC DNA]</scope>
    <source>
        <strain evidence="2 3">NBRC 13972</strain>
    </source>
</reference>
<protein>
    <submittedName>
        <fullName evidence="2">Uncharacterized protein</fullName>
    </submittedName>
</protein>
<name>A0A5M3WBN2_9ACTN</name>
<comment type="caution">
    <text evidence="2">The sequence shown here is derived from an EMBL/GenBank/DDBJ whole genome shotgun (WGS) entry which is preliminary data.</text>
</comment>
<dbReference type="AlphaFoldDB" id="A0A5M3WBN2"/>
<evidence type="ECO:0000313" key="2">
    <source>
        <dbReference type="EMBL" id="GES06364.1"/>
    </source>
</evidence>
<accession>A0A5M3WBN2</accession>
<dbReference type="EMBL" id="BLAD01000155">
    <property type="protein sequence ID" value="GES06364.1"/>
    <property type="molecule type" value="Genomic_DNA"/>
</dbReference>
<evidence type="ECO:0000313" key="3">
    <source>
        <dbReference type="Proteomes" id="UP000334990"/>
    </source>
</evidence>
<feature type="region of interest" description="Disordered" evidence="1">
    <location>
        <begin position="59"/>
        <end position="95"/>
    </location>
</feature>
<evidence type="ECO:0000256" key="1">
    <source>
        <dbReference type="SAM" id="MobiDB-lite"/>
    </source>
</evidence>
<sequence length="109" mass="11758">MVINPSTRGFATSWAKLQHRDHAVTSPPATGDEKGSVFVRPGVFKVVVSNSVSKTLPARTLRSARPRERRDGVTEGIAWSSAPAHGGLGAEKPPLQARWTVVKHHQSTV</sequence>
<gene>
    <name evidence="2" type="ORF">Acor_84330</name>
</gene>